<feature type="non-terminal residue" evidence="1">
    <location>
        <position position="1"/>
    </location>
</feature>
<dbReference type="EMBL" id="BARU01026404">
    <property type="protein sequence ID" value="GAH76052.1"/>
    <property type="molecule type" value="Genomic_DNA"/>
</dbReference>
<name>X1I2Y7_9ZZZZ</name>
<protein>
    <submittedName>
        <fullName evidence="1">Uncharacterized protein</fullName>
    </submittedName>
</protein>
<evidence type="ECO:0000313" key="1">
    <source>
        <dbReference type="EMBL" id="GAH76052.1"/>
    </source>
</evidence>
<gene>
    <name evidence="1" type="ORF">S03H2_42417</name>
</gene>
<dbReference type="AlphaFoldDB" id="X1I2Y7"/>
<proteinExistence type="predicted"/>
<organism evidence="1">
    <name type="scientific">marine sediment metagenome</name>
    <dbReference type="NCBI Taxonomy" id="412755"/>
    <lineage>
        <taxon>unclassified sequences</taxon>
        <taxon>metagenomes</taxon>
        <taxon>ecological metagenomes</taxon>
    </lineage>
</organism>
<sequence>TSAVGKPLGDAPSGLRIVKVFTDSIEHIYYGLDEIPDSIRFE</sequence>
<accession>X1I2Y7</accession>
<reference evidence="1" key="1">
    <citation type="journal article" date="2014" name="Front. Microbiol.">
        <title>High frequency of phylogenetically diverse reductive dehalogenase-homologous genes in deep subseafloor sedimentary metagenomes.</title>
        <authorList>
            <person name="Kawai M."/>
            <person name="Futagami T."/>
            <person name="Toyoda A."/>
            <person name="Takaki Y."/>
            <person name="Nishi S."/>
            <person name="Hori S."/>
            <person name="Arai W."/>
            <person name="Tsubouchi T."/>
            <person name="Morono Y."/>
            <person name="Uchiyama I."/>
            <person name="Ito T."/>
            <person name="Fujiyama A."/>
            <person name="Inagaki F."/>
            <person name="Takami H."/>
        </authorList>
    </citation>
    <scope>NUCLEOTIDE SEQUENCE</scope>
    <source>
        <strain evidence="1">Expedition CK06-06</strain>
    </source>
</reference>
<comment type="caution">
    <text evidence="1">The sequence shown here is derived from an EMBL/GenBank/DDBJ whole genome shotgun (WGS) entry which is preliminary data.</text>
</comment>